<feature type="region of interest" description="Disordered" evidence="1">
    <location>
        <begin position="1"/>
        <end position="43"/>
    </location>
</feature>
<dbReference type="FunCoup" id="G0MSU8">
    <property type="interactions" value="1172"/>
</dbReference>
<dbReference type="InParanoid" id="G0MSU8"/>
<dbReference type="OMA" id="WIGTVME"/>
<feature type="compositionally biased region" description="Low complexity" evidence="1">
    <location>
        <begin position="10"/>
        <end position="29"/>
    </location>
</feature>
<dbReference type="HOGENOM" id="CLU_018509_0_0_1"/>
<name>G0MSU8_CAEBE</name>
<evidence type="ECO:0000313" key="2">
    <source>
        <dbReference type="EMBL" id="EGT43253.1"/>
    </source>
</evidence>
<protein>
    <submittedName>
        <fullName evidence="2">Uncharacterized protein</fullName>
    </submittedName>
</protein>
<dbReference type="EMBL" id="GL379810">
    <property type="protein sequence ID" value="EGT43253.1"/>
    <property type="molecule type" value="Genomic_DNA"/>
</dbReference>
<gene>
    <name evidence="2" type="ORF">CAEBREN_23709</name>
</gene>
<dbReference type="OrthoDB" id="5873979at2759"/>
<feature type="region of interest" description="Disordered" evidence="1">
    <location>
        <begin position="702"/>
        <end position="771"/>
    </location>
</feature>
<dbReference type="AlphaFoldDB" id="G0MSU8"/>
<sequence length="771" mass="89025">MRPAPRRPAPRGNQSPQQQQSQSVIQLSDSSDEEGTISESETVTATPEFRTVEEFQEFVKITKMKEEIIADQMKFIAENYPARRNQLSAQMTVLIDKMWVAIPDENKRRDYGGFVNIVMTFTELYYFTIKVMEGDYRSGDRSYIPTDLMDKFLNYFTTIEECRTKEGVDISNYSDMLSIRDKVIEAIREHYTVGVPMLRGQRVYEPVPEVEERYFPFDYEWLCGQITSGAFYSAYMRYVYLSRMYSIDISYRRLQIIAASRNLEDKDNLKEFRMLVPFVATNPYAIDKALKYNEDACRINYTRLHRKVVRDHKVRIPESIFTHVMERIGDLCGKIRRKKARFLSDLANCEIKSIKSKLRVIGVLSSMDALCLLLQRVYGFYLDDERGFVGEPIPLDVLKPLDELFYMVDDDCCGGIKGNPLISDKLNVVREAVHRAIESFYLEKMENCHRHFEAQARPVALAVDDCHYSLNLTDYPSSIAQHAKKMLWHLYVQEFELTRLNRELYRARDAFTRWPRGEDVPPFMINTCRGTISFASNYKDVIDSETINEQMEAEALKDMTYAAPERYVYVRMMRVVHTVMAQFHGQATHVELRDALRTQFEDIFSAQTLNRKNAHKLADEFSMMMTIHFSLVDHKPEFLPLAKSSLVAPIIAKNVVEIYMDYVLNNMKNPPKRSALPKRDCPPVFPKQSVTLHLERSCLAFYPSDSEMSEDEQDSEPGTSGGTSEPASEEHEDDSSSSEHTEGETDDSDAETVREDDSNEPTPQPVDVTAS</sequence>
<proteinExistence type="predicted"/>
<dbReference type="Proteomes" id="UP000008068">
    <property type="component" value="Unassembled WGS sequence"/>
</dbReference>
<accession>G0MSU8</accession>
<evidence type="ECO:0000313" key="3">
    <source>
        <dbReference type="Proteomes" id="UP000008068"/>
    </source>
</evidence>
<evidence type="ECO:0000256" key="1">
    <source>
        <dbReference type="SAM" id="MobiDB-lite"/>
    </source>
</evidence>
<organism evidence="3">
    <name type="scientific">Caenorhabditis brenneri</name>
    <name type="common">Nematode worm</name>
    <dbReference type="NCBI Taxonomy" id="135651"/>
    <lineage>
        <taxon>Eukaryota</taxon>
        <taxon>Metazoa</taxon>
        <taxon>Ecdysozoa</taxon>
        <taxon>Nematoda</taxon>
        <taxon>Chromadorea</taxon>
        <taxon>Rhabditida</taxon>
        <taxon>Rhabditina</taxon>
        <taxon>Rhabditomorpha</taxon>
        <taxon>Rhabditoidea</taxon>
        <taxon>Rhabditidae</taxon>
        <taxon>Peloderinae</taxon>
        <taxon>Caenorhabditis</taxon>
    </lineage>
</organism>
<reference evidence="3" key="1">
    <citation type="submission" date="2011-07" db="EMBL/GenBank/DDBJ databases">
        <authorList>
            <consortium name="Caenorhabditis brenneri Sequencing and Analysis Consortium"/>
            <person name="Wilson R.K."/>
        </authorList>
    </citation>
    <scope>NUCLEOTIDE SEQUENCE [LARGE SCALE GENOMIC DNA]</scope>
    <source>
        <strain evidence="3">PB2801</strain>
    </source>
</reference>
<keyword evidence="3" id="KW-1185">Reference proteome</keyword>
<dbReference type="eggNOG" id="ENOG502TH1J">
    <property type="taxonomic scope" value="Eukaryota"/>
</dbReference>